<keyword evidence="6" id="KW-1185">Reference proteome</keyword>
<dbReference type="GO" id="GO:0005509">
    <property type="term" value="F:calcium ion binding"/>
    <property type="evidence" value="ECO:0007669"/>
    <property type="project" value="InterPro"/>
</dbReference>
<feature type="transmembrane region" description="Helical" evidence="3">
    <location>
        <begin position="1037"/>
        <end position="1060"/>
    </location>
</feature>
<feature type="compositionally biased region" description="Basic residues" evidence="2">
    <location>
        <begin position="27"/>
        <end position="36"/>
    </location>
</feature>
<reference evidence="5" key="1">
    <citation type="submission" date="2021-11" db="EMBL/GenBank/DDBJ databases">
        <authorList>
            <consortium name="Genoscope - CEA"/>
            <person name="William W."/>
        </authorList>
    </citation>
    <scope>NUCLEOTIDE SEQUENCE</scope>
</reference>
<feature type="region of interest" description="Disordered" evidence="2">
    <location>
        <begin position="1"/>
        <end position="72"/>
    </location>
</feature>
<proteinExistence type="predicted"/>
<keyword evidence="1" id="KW-0106">Calcium</keyword>
<keyword evidence="3" id="KW-0472">Membrane</keyword>
<feature type="transmembrane region" description="Helical" evidence="3">
    <location>
        <begin position="618"/>
        <end position="641"/>
    </location>
</feature>
<feature type="transmembrane region" description="Helical" evidence="3">
    <location>
        <begin position="79"/>
        <end position="97"/>
    </location>
</feature>
<evidence type="ECO:0000313" key="6">
    <source>
        <dbReference type="Proteomes" id="UP000789595"/>
    </source>
</evidence>
<feature type="transmembrane region" description="Helical" evidence="3">
    <location>
        <begin position="975"/>
        <end position="996"/>
    </location>
</feature>
<name>A0A8J2SQL1_9STRA</name>
<dbReference type="InterPro" id="IPR011992">
    <property type="entry name" value="EF-hand-dom_pair"/>
</dbReference>
<accession>A0A8J2SQL1</accession>
<dbReference type="InterPro" id="IPR018247">
    <property type="entry name" value="EF_Hand_1_Ca_BS"/>
</dbReference>
<dbReference type="Proteomes" id="UP000789595">
    <property type="component" value="Unassembled WGS sequence"/>
</dbReference>
<evidence type="ECO:0000259" key="4">
    <source>
        <dbReference type="PROSITE" id="PS50222"/>
    </source>
</evidence>
<gene>
    <name evidence="5" type="ORF">PECAL_4P22740</name>
</gene>
<evidence type="ECO:0000256" key="2">
    <source>
        <dbReference type="SAM" id="MobiDB-lite"/>
    </source>
</evidence>
<dbReference type="EMBL" id="CAKKNE010000004">
    <property type="protein sequence ID" value="CAH0374960.1"/>
    <property type="molecule type" value="Genomic_DNA"/>
</dbReference>
<evidence type="ECO:0000313" key="5">
    <source>
        <dbReference type="EMBL" id="CAH0374960.1"/>
    </source>
</evidence>
<feature type="domain" description="EF-hand" evidence="4">
    <location>
        <begin position="316"/>
        <end position="341"/>
    </location>
</feature>
<dbReference type="OrthoDB" id="10596462at2759"/>
<feature type="transmembrane region" description="Helical" evidence="3">
    <location>
        <begin position="1290"/>
        <end position="1316"/>
    </location>
</feature>
<feature type="transmembrane region" description="Helical" evidence="3">
    <location>
        <begin position="1087"/>
        <end position="1114"/>
    </location>
</feature>
<dbReference type="PROSITE" id="PS50222">
    <property type="entry name" value="EF_HAND_2"/>
    <property type="match status" value="2"/>
</dbReference>
<evidence type="ECO:0000256" key="1">
    <source>
        <dbReference type="ARBA" id="ARBA00022837"/>
    </source>
</evidence>
<dbReference type="SUPFAM" id="SSF47473">
    <property type="entry name" value="EF-hand"/>
    <property type="match status" value="1"/>
</dbReference>
<protein>
    <recommendedName>
        <fullName evidence="4">EF-hand domain-containing protein</fullName>
    </recommendedName>
</protein>
<sequence>MADQPAPVAVDLRGAAPGPAPAPARRVVVRRGRQTRRPQEDAAPAQPPPEADDEEAPPPVQTERQSGGDGTRRKRLTRFITLIVLTCLAAAVATTWYRAATYLVDEVAFSAGWPLYIRVGGCDVDVRPGGSNSVETRTWVSRWVYPRYDYRSGSNRPWRIDVANAEGCHNAPGFACRDTCLVTIKVATPPSTLTFRSGADVGHPQRLRIEGVALDVLDVAGSFDVQITDALLTGKTRVTSSRGDVRMSDTSCGDFEQDCWLKATTGSVYYYEGRDVLNALDIQYRSVNMRSCFALPDRMHHTSGALPHTTAFKVAKHYDRDGNGKVTQEEFDVGIKKLGACLGGSCPLYSWSAAAKASVFASPDPSITTLFPALSTAAFHAALVSANYSELQPSTYRTLSIARNKRSTGAVQNRSIRLEASAGEIRLELSNASNLTYVAPQDAAPLGARLLPTDAESLMPLRDAYGDASLLTNRDVFAVIDVMSSPGVPADRWLYTSNEVYFELQPPLLDLISYGTVRPRVARFEVRLTDGEACAPGAAALDTDAKMAAARARVYEELRRTLKPRLQAELGGALARVKPRNSRDSFPRLASYSRYSPTDPFHEEDYRQVMMRGRGRRAFNISLALAALATVWALVVGARYLGALHALADRNAVIQMRLRNAESERRSRAVASKEIISEEVDEEGLGIDSDALAWDSRGRFANFWNAPQWFCGVVNGCTELATPLLRPIATIDAMVVAPIRRHFVDGRSKFFRMRCKAAHTRGVAPTETTECDLKIFTQAYRVFCPKKRLKADAFTTIGDTQRYLVATHNLRLRTHKLPRLAGRVWTQVPAFIGDARPLVEHARCFAAAAEVNRILETATEGTGDLTSFLSERTRPAGAGIHDEDVVIGLVDEPVVLGEGAYGWKPGLLRVYDEWCLATGRPAVSRDILAGEIAAQGVAQSYRVAALGLELRNFPGGGGKGLRLPLSFYFEHVVSVLLHVTVFVLPAIWVIWICMMFQFRHAKLGGYVVADDARREHAWSPYDTDIVRRYFAGTGIQGGVVAGVVLAYLVVAWVVLVVEYIGDGVPPGHDWHTCWARSPPLPRPLQQVIKWCFVLVTLPFALLPFSLILAAIWVLGSAILDPNQFLARTAAFAALVTTLTSIGNQLRGAASAKAASVRDQLRGRLSAVLETWLREHRDATSGKKADDVAARAKEQVAFAKQVAGANDDVQALCAVLDADGSGGISRRELGALVALLDVPTFDHAKVDQVFAYANENLDAVISPAEFEAAWTWVENEVVDAALEAAGLTDRFITAAIGTALVLLLGLFIFIFQLVYAWSEGGTFGAVVESLLIAATAFSVRYLPSSRKVLPEAMVRKAEAKDV</sequence>
<dbReference type="PROSITE" id="PS00018">
    <property type="entry name" value="EF_HAND_1"/>
    <property type="match status" value="1"/>
</dbReference>
<organism evidence="5 6">
    <name type="scientific">Pelagomonas calceolata</name>
    <dbReference type="NCBI Taxonomy" id="35677"/>
    <lineage>
        <taxon>Eukaryota</taxon>
        <taxon>Sar</taxon>
        <taxon>Stramenopiles</taxon>
        <taxon>Ochrophyta</taxon>
        <taxon>Pelagophyceae</taxon>
        <taxon>Pelagomonadales</taxon>
        <taxon>Pelagomonadaceae</taxon>
        <taxon>Pelagomonas</taxon>
    </lineage>
</organism>
<keyword evidence="3" id="KW-1133">Transmembrane helix</keyword>
<evidence type="ECO:0000256" key="3">
    <source>
        <dbReference type="SAM" id="Phobius"/>
    </source>
</evidence>
<dbReference type="SMART" id="SM00054">
    <property type="entry name" value="EFh"/>
    <property type="match status" value="2"/>
</dbReference>
<feature type="domain" description="EF-hand" evidence="4">
    <location>
        <begin position="1203"/>
        <end position="1238"/>
    </location>
</feature>
<feature type="transmembrane region" description="Helical" evidence="3">
    <location>
        <begin position="1322"/>
        <end position="1342"/>
    </location>
</feature>
<keyword evidence="3" id="KW-0812">Transmembrane</keyword>
<dbReference type="Gene3D" id="1.10.238.10">
    <property type="entry name" value="EF-hand"/>
    <property type="match status" value="1"/>
</dbReference>
<dbReference type="InterPro" id="IPR002048">
    <property type="entry name" value="EF_hand_dom"/>
</dbReference>
<comment type="caution">
    <text evidence="5">The sequence shown here is derived from an EMBL/GenBank/DDBJ whole genome shotgun (WGS) entry which is preliminary data.</text>
</comment>